<accession>A0A8S0S0J7</accession>
<evidence type="ECO:0000256" key="1">
    <source>
        <dbReference type="SAM" id="MobiDB-lite"/>
    </source>
</evidence>
<dbReference type="Gramene" id="OE9A101527T1">
    <property type="protein sequence ID" value="OE9A101527C1"/>
    <property type="gene ID" value="OE9A101527"/>
</dbReference>
<protein>
    <recommendedName>
        <fullName evidence="5">Transmembrane protein</fullName>
    </recommendedName>
</protein>
<evidence type="ECO:0000256" key="2">
    <source>
        <dbReference type="SAM" id="SignalP"/>
    </source>
</evidence>
<feature type="chain" id="PRO_5035730194" description="Transmembrane protein" evidence="2">
    <location>
        <begin position="29"/>
        <end position="217"/>
    </location>
</feature>
<organism evidence="3 4">
    <name type="scientific">Olea europaea subsp. europaea</name>
    <dbReference type="NCBI Taxonomy" id="158383"/>
    <lineage>
        <taxon>Eukaryota</taxon>
        <taxon>Viridiplantae</taxon>
        <taxon>Streptophyta</taxon>
        <taxon>Embryophyta</taxon>
        <taxon>Tracheophyta</taxon>
        <taxon>Spermatophyta</taxon>
        <taxon>Magnoliopsida</taxon>
        <taxon>eudicotyledons</taxon>
        <taxon>Gunneridae</taxon>
        <taxon>Pentapetalae</taxon>
        <taxon>asterids</taxon>
        <taxon>lamiids</taxon>
        <taxon>Lamiales</taxon>
        <taxon>Oleaceae</taxon>
        <taxon>Oleeae</taxon>
        <taxon>Olea</taxon>
    </lineage>
</organism>
<name>A0A8S0S0J7_OLEEU</name>
<keyword evidence="2" id="KW-0732">Signal</keyword>
<dbReference type="AlphaFoldDB" id="A0A8S0S0J7"/>
<gene>
    <name evidence="3" type="ORF">OLEA9_A101527</name>
</gene>
<dbReference type="EMBL" id="CACTIH010003781">
    <property type="protein sequence ID" value="CAA2984890.1"/>
    <property type="molecule type" value="Genomic_DNA"/>
</dbReference>
<proteinExistence type="predicted"/>
<feature type="compositionally biased region" description="Basic and acidic residues" evidence="1">
    <location>
        <begin position="92"/>
        <end position="103"/>
    </location>
</feature>
<reference evidence="3 4" key="1">
    <citation type="submission" date="2019-12" db="EMBL/GenBank/DDBJ databases">
        <authorList>
            <person name="Alioto T."/>
            <person name="Alioto T."/>
            <person name="Gomez Garrido J."/>
        </authorList>
    </citation>
    <scope>NUCLEOTIDE SEQUENCE [LARGE SCALE GENOMIC DNA]</scope>
</reference>
<feature type="signal peptide" evidence="2">
    <location>
        <begin position="1"/>
        <end position="28"/>
    </location>
</feature>
<evidence type="ECO:0000313" key="4">
    <source>
        <dbReference type="Proteomes" id="UP000594638"/>
    </source>
</evidence>
<comment type="caution">
    <text evidence="3">The sequence shown here is derived from an EMBL/GenBank/DDBJ whole genome shotgun (WGS) entry which is preliminary data.</text>
</comment>
<dbReference type="Proteomes" id="UP000594638">
    <property type="component" value="Unassembled WGS sequence"/>
</dbReference>
<evidence type="ECO:0008006" key="5">
    <source>
        <dbReference type="Google" id="ProtNLM"/>
    </source>
</evidence>
<keyword evidence="4" id="KW-1185">Reference proteome</keyword>
<feature type="region of interest" description="Disordered" evidence="1">
    <location>
        <begin position="51"/>
        <end position="217"/>
    </location>
</feature>
<evidence type="ECO:0000313" key="3">
    <source>
        <dbReference type="EMBL" id="CAA2984890.1"/>
    </source>
</evidence>
<sequence>MKIIGQNLPAIAPFLILVLGFASTSTNAMKLQFQSSVEEQKGEVNYKHVFISGTSTPTEPPHDRSPRSGPGGPPHGNVILQRTRLDFQSQSSRKEEEKGEVKYKHVFSSGPSTPTEPPHDRSPRSGPGGPPHANGILRRKGLDVQSQSSKEEKEKGEVNYMHVFVSGPSTPTEPPHSGCGPPPLPSSRVGVLNMQPKKIPPPSRPARNHNAKPPNPS</sequence>